<dbReference type="InterPro" id="IPR036217">
    <property type="entry name" value="MethylDNA_cys_MeTrfase_DNAb"/>
</dbReference>
<accession>A0A1Q6A4W4</accession>
<dbReference type="PANTHER" id="PTHR42942:SF1">
    <property type="entry name" value="ALKYLTRANSFERASE-LIKE PROTEIN 1"/>
    <property type="match status" value="1"/>
</dbReference>
<name>A0A1Q6A4W4_9SPHI</name>
<dbReference type="InterPro" id="IPR014048">
    <property type="entry name" value="MethylDNA_cys_MeTrfase_DNA-bd"/>
</dbReference>
<evidence type="ECO:0000259" key="2">
    <source>
        <dbReference type="Pfam" id="PF01035"/>
    </source>
</evidence>
<dbReference type="AlphaFoldDB" id="A0A1Q6A4W4"/>
<keyword evidence="1" id="KW-0227">DNA damage</keyword>
<gene>
    <name evidence="3" type="ORF">RG47T_4534</name>
</gene>
<dbReference type="Pfam" id="PF01035">
    <property type="entry name" value="DNA_binding_1"/>
    <property type="match status" value="1"/>
</dbReference>
<dbReference type="RefSeq" id="WP_074491790.1">
    <property type="nucleotide sequence ID" value="NZ_FPAM01000007.1"/>
</dbReference>
<evidence type="ECO:0000313" key="4">
    <source>
        <dbReference type="Proteomes" id="UP000186720"/>
    </source>
</evidence>
<dbReference type="Gene3D" id="1.10.10.10">
    <property type="entry name" value="Winged helix-like DNA-binding domain superfamily/Winged helix DNA-binding domain"/>
    <property type="match status" value="1"/>
</dbReference>
<evidence type="ECO:0000256" key="1">
    <source>
        <dbReference type="ARBA" id="ARBA00022763"/>
    </source>
</evidence>
<sequence>MDYPEFFNHIYEVTRQIPSGRVTSYGAISKFLGSPNYSRMVGRAMGECGKAEPPVPYYRVVNSTGHLTGDPAASRRRRELLEKEGVEVIDDKIQNFKKVFWDPSKEINYE</sequence>
<dbReference type="GO" id="GO:0003824">
    <property type="term" value="F:catalytic activity"/>
    <property type="evidence" value="ECO:0007669"/>
    <property type="project" value="InterPro"/>
</dbReference>
<organism evidence="3 4">
    <name type="scientific">Mucilaginibacter polytrichastri</name>
    <dbReference type="NCBI Taxonomy" id="1302689"/>
    <lineage>
        <taxon>Bacteria</taxon>
        <taxon>Pseudomonadati</taxon>
        <taxon>Bacteroidota</taxon>
        <taxon>Sphingobacteriia</taxon>
        <taxon>Sphingobacteriales</taxon>
        <taxon>Sphingobacteriaceae</taxon>
        <taxon>Mucilaginibacter</taxon>
    </lineage>
</organism>
<dbReference type="Proteomes" id="UP000186720">
    <property type="component" value="Unassembled WGS sequence"/>
</dbReference>
<dbReference type="EMBL" id="MPPL01000001">
    <property type="protein sequence ID" value="OKS89054.1"/>
    <property type="molecule type" value="Genomic_DNA"/>
</dbReference>
<proteinExistence type="predicted"/>
<dbReference type="OrthoDB" id="9132167at2"/>
<reference evidence="3 4" key="1">
    <citation type="submission" date="2016-11" db="EMBL/GenBank/DDBJ databases">
        <title>Whole Genome Sequencing of Mucilaginibacter polytrichastri RG4-7(T) isolated from the moss sample.</title>
        <authorList>
            <person name="Li Y."/>
        </authorList>
    </citation>
    <scope>NUCLEOTIDE SEQUENCE [LARGE SCALE GENOMIC DNA]</scope>
    <source>
        <strain evidence="3 4">RG4-7</strain>
    </source>
</reference>
<dbReference type="InterPro" id="IPR036388">
    <property type="entry name" value="WH-like_DNA-bd_sf"/>
</dbReference>
<dbReference type="CDD" id="cd06445">
    <property type="entry name" value="ATase"/>
    <property type="match status" value="1"/>
</dbReference>
<dbReference type="SUPFAM" id="SSF46767">
    <property type="entry name" value="Methylated DNA-protein cysteine methyltransferase, C-terminal domain"/>
    <property type="match status" value="1"/>
</dbReference>
<dbReference type="InterPro" id="IPR052520">
    <property type="entry name" value="ATL_DNA_repair"/>
</dbReference>
<feature type="domain" description="Methylated-DNA-[protein]-cysteine S-methyltransferase DNA binding" evidence="2">
    <location>
        <begin position="5"/>
        <end position="86"/>
    </location>
</feature>
<dbReference type="GO" id="GO:0006281">
    <property type="term" value="P:DNA repair"/>
    <property type="evidence" value="ECO:0007669"/>
    <property type="project" value="InterPro"/>
</dbReference>
<evidence type="ECO:0000313" key="3">
    <source>
        <dbReference type="EMBL" id="OKS89054.1"/>
    </source>
</evidence>
<comment type="caution">
    <text evidence="3">The sequence shown here is derived from an EMBL/GenBank/DDBJ whole genome shotgun (WGS) entry which is preliminary data.</text>
</comment>
<dbReference type="PANTHER" id="PTHR42942">
    <property type="entry name" value="6-O-METHYLGUANINE DNA METHYLTRANSFERASE"/>
    <property type="match status" value="1"/>
</dbReference>
<keyword evidence="4" id="KW-1185">Reference proteome</keyword>
<protein>
    <recommendedName>
        <fullName evidence="2">Methylated-DNA-[protein]-cysteine S-methyltransferase DNA binding domain-containing protein</fullName>
    </recommendedName>
</protein>
<dbReference type="STRING" id="1302689.RG47T_4534"/>